<feature type="domain" description="POTRA" evidence="5">
    <location>
        <begin position="262"/>
        <end position="333"/>
    </location>
</feature>
<dbReference type="Pfam" id="PF01103">
    <property type="entry name" value="Omp85"/>
    <property type="match status" value="1"/>
</dbReference>
<evidence type="ECO:0000259" key="5">
    <source>
        <dbReference type="Pfam" id="PF07244"/>
    </source>
</evidence>
<accession>A0ABQ6CU86</accession>
<evidence type="ECO:0000259" key="4">
    <source>
        <dbReference type="Pfam" id="PF01103"/>
    </source>
</evidence>
<dbReference type="PANTHER" id="PTHR12815:SF42">
    <property type="entry name" value="BACTERIAL SURFACE ANTIGEN (D15) DOMAIN-CONTAINING PROTEIN"/>
    <property type="match status" value="1"/>
</dbReference>
<dbReference type="Pfam" id="PF07244">
    <property type="entry name" value="POTRA"/>
    <property type="match status" value="1"/>
</dbReference>
<evidence type="ECO:0000256" key="1">
    <source>
        <dbReference type="ARBA" id="ARBA00004370"/>
    </source>
</evidence>
<dbReference type="InterPro" id="IPR010827">
    <property type="entry name" value="BamA/TamA_POTRA"/>
</dbReference>
<keyword evidence="2" id="KW-1134">Transmembrane beta strand</keyword>
<feature type="domain" description="Bacterial surface antigen (D15)" evidence="4">
    <location>
        <begin position="361"/>
        <end position="647"/>
    </location>
</feature>
<dbReference type="PANTHER" id="PTHR12815">
    <property type="entry name" value="SORTING AND ASSEMBLY MACHINERY SAMM50 PROTEIN FAMILY MEMBER"/>
    <property type="match status" value="1"/>
</dbReference>
<keyword evidence="3" id="KW-0472">Membrane</keyword>
<dbReference type="Gene3D" id="2.40.160.50">
    <property type="entry name" value="membrane protein fhac: a member of the omp85/tpsb transporter family"/>
    <property type="match status" value="1"/>
</dbReference>
<comment type="caution">
    <text evidence="6">The sequence shown here is derived from an EMBL/GenBank/DDBJ whole genome shotgun (WGS) entry which is preliminary data.</text>
</comment>
<protein>
    <submittedName>
        <fullName evidence="6">Membrane protein</fullName>
    </submittedName>
</protein>
<dbReference type="EMBL" id="BSPC01000090">
    <property type="protein sequence ID" value="GLS23921.1"/>
    <property type="molecule type" value="Genomic_DNA"/>
</dbReference>
<name>A0ABQ6CU86_9HYPH</name>
<dbReference type="Gene3D" id="3.10.20.310">
    <property type="entry name" value="membrane protein fhac"/>
    <property type="match status" value="1"/>
</dbReference>
<organism evidence="6 7">
    <name type="scientific">Labrys miyagiensis</name>
    <dbReference type="NCBI Taxonomy" id="346912"/>
    <lineage>
        <taxon>Bacteria</taxon>
        <taxon>Pseudomonadati</taxon>
        <taxon>Pseudomonadota</taxon>
        <taxon>Alphaproteobacteria</taxon>
        <taxon>Hyphomicrobiales</taxon>
        <taxon>Xanthobacteraceae</taxon>
        <taxon>Labrys</taxon>
    </lineage>
</organism>
<sequence length="672" mass="72553">MARGEPDGMGGRLRLDRLLLSRPQLAKGLAKGLALSVAVMALVAGLKPQPAAAFKLFGYSFFESEQKSTSPDAQPYTISVNVNGGDKDIKAAVEAASALYSGKDEVPPPSTPAFLSKAHAEYDRILGALYADAHYGGSISILVNGKPLEQIQSDATLPHPVPVVINVDPGPAFTFGQISYEGRAPPSPADENPKIKTPERLGLVPGNPANSDIVLSAEQAMIDAWRRQGYPKAKALPRKIVADHVNNRLNVTLAVEPGRLAHYGQVTVDGTKDMDPAFTARQMGLEPGGQYDPAEIELAKRRLQHLQVFSTTSITEGPINSNGLMPLMVTVTERPLHVFGAGAEYSTTDGAGLNGYWEHRNLFGQAERLRLEANVAGIDSVDTSKFTYLGGITFVKPGIWDPFTDLTAQLLAKREVYDPYSQNTFRARIGLAHEFSEQLTGKIAVNGEYDQVDDRFNKRDLLLFSLPAELAYDTTDDKLEPTKGYRLRGQLEPFYEAKFGNFGLISRFDGSAYFSFDSMGRYVLAGRVALGSVTGAPADEMPDDRLFFAGGGGSVRGYDYRSLGPRLADGFIVGGQSLAEASLEMRVRVTDSIGIVPFVDAGSAFSSSFPTFDETITVGAGVGLRYYTSLGAIRLDIARGLTQINGRVIDNGRIKRQHTPPAAIYIGLGESF</sequence>
<gene>
    <name evidence="6" type="ORF">GCM10007874_69420</name>
</gene>
<dbReference type="InterPro" id="IPR039910">
    <property type="entry name" value="D15-like"/>
</dbReference>
<proteinExistence type="predicted"/>
<reference evidence="7" key="1">
    <citation type="journal article" date="2019" name="Int. J. Syst. Evol. Microbiol.">
        <title>The Global Catalogue of Microorganisms (GCM) 10K type strain sequencing project: providing services to taxonomists for standard genome sequencing and annotation.</title>
        <authorList>
            <consortium name="The Broad Institute Genomics Platform"/>
            <consortium name="The Broad Institute Genome Sequencing Center for Infectious Disease"/>
            <person name="Wu L."/>
            <person name="Ma J."/>
        </authorList>
    </citation>
    <scope>NUCLEOTIDE SEQUENCE [LARGE SCALE GENOMIC DNA]</scope>
    <source>
        <strain evidence="7">NBRC 101365</strain>
    </source>
</reference>
<comment type="subcellular location">
    <subcellularLocation>
        <location evidence="1">Membrane</location>
    </subcellularLocation>
</comment>
<keyword evidence="2" id="KW-0812">Transmembrane</keyword>
<evidence type="ECO:0000313" key="7">
    <source>
        <dbReference type="Proteomes" id="UP001156882"/>
    </source>
</evidence>
<evidence type="ECO:0000313" key="6">
    <source>
        <dbReference type="EMBL" id="GLS23921.1"/>
    </source>
</evidence>
<evidence type="ECO:0000256" key="3">
    <source>
        <dbReference type="ARBA" id="ARBA00023136"/>
    </source>
</evidence>
<dbReference type="Proteomes" id="UP001156882">
    <property type="component" value="Unassembled WGS sequence"/>
</dbReference>
<evidence type="ECO:0000256" key="2">
    <source>
        <dbReference type="ARBA" id="ARBA00022452"/>
    </source>
</evidence>
<dbReference type="InterPro" id="IPR000184">
    <property type="entry name" value="Bac_surfAg_D15"/>
</dbReference>
<keyword evidence="7" id="KW-1185">Reference proteome</keyword>